<evidence type="ECO:0000313" key="1">
    <source>
        <dbReference type="EMBL" id="KAJ8935853.1"/>
    </source>
</evidence>
<dbReference type="AlphaFoldDB" id="A0AAV8XAC6"/>
<name>A0AAV8XAC6_9CUCU</name>
<comment type="caution">
    <text evidence="1">The sequence shown here is derived from an EMBL/GenBank/DDBJ whole genome shotgun (WGS) entry which is preliminary data.</text>
</comment>
<dbReference type="SUPFAM" id="SSF82199">
    <property type="entry name" value="SET domain"/>
    <property type="match status" value="1"/>
</dbReference>
<evidence type="ECO:0000313" key="2">
    <source>
        <dbReference type="Proteomes" id="UP001162162"/>
    </source>
</evidence>
<sequence>MHVYDDKRRMVVRASVFIPKGCEIFHSYTRIIWGTPVRLYKLLKTKHFFCKCARCCDPTEFGTYMSSIYCKKCKGKVIPVNPLKMECDWTCEDCKNVMAGAQVGEFMMILGSALKSCDNDGVPEVLKFLNGKLLNLVPETNQIVVEIKSKALWTLGHSEGFTWKELPTELLYVKKKFCEDIVSLLEKLRTGMCKMRGLVLFELYECSQELNSRVEKPSYETFQEAQRYLDEAAEILKYDVSAPDPLRSKKCQPRPFREVAKLTTQPLSVPECSQCWIGTNIFSSLQKKKESRNPGLNMNRRHMQ</sequence>
<dbReference type="PANTHER" id="PTHR46455">
    <property type="entry name" value="SET AND MYND DOMAIN CONTAINING, ARTHROPOD-SPECIFIC, MEMBER 4, ISOFORM A"/>
    <property type="match status" value="1"/>
</dbReference>
<evidence type="ECO:0008006" key="3">
    <source>
        <dbReference type="Google" id="ProtNLM"/>
    </source>
</evidence>
<organism evidence="1 2">
    <name type="scientific">Aromia moschata</name>
    <dbReference type="NCBI Taxonomy" id="1265417"/>
    <lineage>
        <taxon>Eukaryota</taxon>
        <taxon>Metazoa</taxon>
        <taxon>Ecdysozoa</taxon>
        <taxon>Arthropoda</taxon>
        <taxon>Hexapoda</taxon>
        <taxon>Insecta</taxon>
        <taxon>Pterygota</taxon>
        <taxon>Neoptera</taxon>
        <taxon>Endopterygota</taxon>
        <taxon>Coleoptera</taxon>
        <taxon>Polyphaga</taxon>
        <taxon>Cucujiformia</taxon>
        <taxon>Chrysomeloidea</taxon>
        <taxon>Cerambycidae</taxon>
        <taxon>Cerambycinae</taxon>
        <taxon>Callichromatini</taxon>
        <taxon>Aromia</taxon>
    </lineage>
</organism>
<keyword evidence="2" id="KW-1185">Reference proteome</keyword>
<gene>
    <name evidence="1" type="ORF">NQ318_016872</name>
</gene>
<dbReference type="InterPro" id="IPR053010">
    <property type="entry name" value="SET_SmydA-8"/>
</dbReference>
<protein>
    <recommendedName>
        <fullName evidence="3">Protein msta</fullName>
    </recommendedName>
</protein>
<dbReference type="PANTHER" id="PTHR46455:SF3">
    <property type="entry name" value="SET AND MYND DOMAIN CONTAINING, ARTHROPOD-SPECIFIC, MEMBER 9, ISOFORM A-RELATED"/>
    <property type="match status" value="1"/>
</dbReference>
<accession>A0AAV8XAC6</accession>
<dbReference type="Gene3D" id="2.170.270.10">
    <property type="entry name" value="SET domain"/>
    <property type="match status" value="1"/>
</dbReference>
<proteinExistence type="predicted"/>
<dbReference type="Proteomes" id="UP001162162">
    <property type="component" value="Unassembled WGS sequence"/>
</dbReference>
<reference evidence="1" key="1">
    <citation type="journal article" date="2023" name="Insect Mol. Biol.">
        <title>Genome sequencing provides insights into the evolution of gene families encoding plant cell wall-degrading enzymes in longhorned beetles.</title>
        <authorList>
            <person name="Shin N.R."/>
            <person name="Okamura Y."/>
            <person name="Kirsch R."/>
            <person name="Pauchet Y."/>
        </authorList>
    </citation>
    <scope>NUCLEOTIDE SEQUENCE</scope>
    <source>
        <strain evidence="1">AMC_N1</strain>
    </source>
</reference>
<dbReference type="InterPro" id="IPR046341">
    <property type="entry name" value="SET_dom_sf"/>
</dbReference>
<dbReference type="EMBL" id="JAPWTK010000827">
    <property type="protein sequence ID" value="KAJ8935853.1"/>
    <property type="molecule type" value="Genomic_DNA"/>
</dbReference>